<dbReference type="GO" id="GO:0016020">
    <property type="term" value="C:membrane"/>
    <property type="evidence" value="ECO:0007669"/>
    <property type="project" value="UniProtKB-SubCell"/>
</dbReference>
<evidence type="ECO:0000256" key="6">
    <source>
        <dbReference type="ARBA" id="ARBA00022692"/>
    </source>
</evidence>
<dbReference type="InterPro" id="IPR036396">
    <property type="entry name" value="Cyt_P450_sf"/>
</dbReference>
<keyword evidence="16" id="KW-1185">Reference proteome</keyword>
<keyword evidence="8" id="KW-1133">Transmembrane helix</keyword>
<evidence type="ECO:0000256" key="11">
    <source>
        <dbReference type="ARBA" id="ARBA00023033"/>
    </source>
</evidence>
<evidence type="ECO:0000256" key="3">
    <source>
        <dbReference type="ARBA" id="ARBA00004721"/>
    </source>
</evidence>
<protein>
    <submittedName>
        <fullName evidence="15">Cytochrome P450</fullName>
    </submittedName>
</protein>
<comment type="pathway">
    <text evidence="3">Secondary metabolite biosynthesis; terpenoid biosynthesis.</text>
</comment>
<dbReference type="GO" id="GO:0020037">
    <property type="term" value="F:heme binding"/>
    <property type="evidence" value="ECO:0007669"/>
    <property type="project" value="InterPro"/>
</dbReference>
<accession>A0AAW0DHI5</accession>
<dbReference type="InterPro" id="IPR050121">
    <property type="entry name" value="Cytochrome_P450_monoxygenase"/>
</dbReference>
<dbReference type="GO" id="GO:0016705">
    <property type="term" value="F:oxidoreductase activity, acting on paired donors, with incorporation or reduction of molecular oxygen"/>
    <property type="evidence" value="ECO:0007669"/>
    <property type="project" value="InterPro"/>
</dbReference>
<keyword evidence="11" id="KW-0503">Monooxygenase</keyword>
<keyword evidence="7 13" id="KW-0479">Metal-binding</keyword>
<keyword evidence="14" id="KW-0732">Signal</keyword>
<evidence type="ECO:0000256" key="1">
    <source>
        <dbReference type="ARBA" id="ARBA00001971"/>
    </source>
</evidence>
<keyword evidence="5 13" id="KW-0349">Heme</keyword>
<evidence type="ECO:0000256" key="4">
    <source>
        <dbReference type="ARBA" id="ARBA00010617"/>
    </source>
</evidence>
<keyword evidence="9" id="KW-0560">Oxidoreductase</keyword>
<dbReference type="GO" id="GO:0004497">
    <property type="term" value="F:monooxygenase activity"/>
    <property type="evidence" value="ECO:0007669"/>
    <property type="project" value="UniProtKB-KW"/>
</dbReference>
<proteinExistence type="inferred from homology"/>
<name>A0AAW0DHI5_9AGAR</name>
<dbReference type="PANTHER" id="PTHR24305:SF166">
    <property type="entry name" value="CYTOCHROME P450 12A4, MITOCHONDRIAL-RELATED"/>
    <property type="match status" value="1"/>
</dbReference>
<keyword evidence="10 13" id="KW-0408">Iron</keyword>
<comment type="cofactor">
    <cofactor evidence="1 13">
        <name>heme</name>
        <dbReference type="ChEBI" id="CHEBI:30413"/>
    </cofactor>
</comment>
<dbReference type="GO" id="GO:0005506">
    <property type="term" value="F:iron ion binding"/>
    <property type="evidence" value="ECO:0007669"/>
    <property type="project" value="InterPro"/>
</dbReference>
<comment type="caution">
    <text evidence="15">The sequence shown here is derived from an EMBL/GenBank/DDBJ whole genome shotgun (WGS) entry which is preliminary data.</text>
</comment>
<dbReference type="PRINTS" id="PR00385">
    <property type="entry name" value="P450"/>
</dbReference>
<dbReference type="Proteomes" id="UP001362999">
    <property type="component" value="Unassembled WGS sequence"/>
</dbReference>
<dbReference type="PRINTS" id="PR00463">
    <property type="entry name" value="EP450I"/>
</dbReference>
<organism evidence="15 16">
    <name type="scientific">Favolaschia claudopus</name>
    <dbReference type="NCBI Taxonomy" id="2862362"/>
    <lineage>
        <taxon>Eukaryota</taxon>
        <taxon>Fungi</taxon>
        <taxon>Dikarya</taxon>
        <taxon>Basidiomycota</taxon>
        <taxon>Agaricomycotina</taxon>
        <taxon>Agaricomycetes</taxon>
        <taxon>Agaricomycetidae</taxon>
        <taxon>Agaricales</taxon>
        <taxon>Marasmiineae</taxon>
        <taxon>Mycenaceae</taxon>
        <taxon>Favolaschia</taxon>
    </lineage>
</organism>
<feature type="binding site" description="axial binding residue" evidence="13">
    <location>
        <position position="461"/>
    </location>
    <ligand>
        <name>heme</name>
        <dbReference type="ChEBI" id="CHEBI:30413"/>
    </ligand>
    <ligandPart>
        <name>Fe</name>
        <dbReference type="ChEBI" id="CHEBI:18248"/>
    </ligandPart>
</feature>
<evidence type="ECO:0000313" key="15">
    <source>
        <dbReference type="EMBL" id="KAK7050690.1"/>
    </source>
</evidence>
<sequence length="519" mass="57047">MSTTLVALILVPLTVLIAFHQRSRSSIRHVRGPPSPSWFYGHMRQLTLAPTYGYFEFQWLKAFGPVYRFKGCFGQNRLMVSDPVAFQYIFNSPHFALSPTTQNTVALVFGEGNLMGIRAGKLHKRLRNEFNAAFTAAAVRGYFPIFEKVAQAISQELEAKSSAAEELQEVIDVVPLLNAVTLGAIAEAALGCTAEDLGSEYVAANAEIMAAASNQSPLQLLADALLALLPSSVLRLFLLLPTKTLNAARKSNTLARSIGSRVIGRKEELMKSGVDVRTDVFGGLLDPERTETRLTREEIITQTPIVMVAGQETTTNTLSFALWELAKNPALQDSLRAEIHQLSNGGNFAYDKMPLLNAFIKEALRFYPSEAFTERMVTRDTVLPLSESITTSTGEEVKQIPLQEGQVVVVGVASYQRIQSRWGEDAHEFRPSRWLEGSIAKGDAVGPYANLLSFLGGPHTCLGWRFAIMEMQVVLCELVGKFSFSLSEEHPIRVGIANTLQPTMRDGGKGVPLKVTRVL</sequence>
<evidence type="ECO:0000256" key="13">
    <source>
        <dbReference type="PIRSR" id="PIRSR602401-1"/>
    </source>
</evidence>
<dbReference type="InterPro" id="IPR001128">
    <property type="entry name" value="Cyt_P450"/>
</dbReference>
<evidence type="ECO:0000313" key="16">
    <source>
        <dbReference type="Proteomes" id="UP001362999"/>
    </source>
</evidence>
<evidence type="ECO:0000256" key="2">
    <source>
        <dbReference type="ARBA" id="ARBA00004370"/>
    </source>
</evidence>
<feature type="chain" id="PRO_5044024375" evidence="14">
    <location>
        <begin position="19"/>
        <end position="519"/>
    </location>
</feature>
<evidence type="ECO:0000256" key="7">
    <source>
        <dbReference type="ARBA" id="ARBA00022723"/>
    </source>
</evidence>
<keyword evidence="12" id="KW-0472">Membrane</keyword>
<comment type="similarity">
    <text evidence="4">Belongs to the cytochrome P450 family.</text>
</comment>
<comment type="subcellular location">
    <subcellularLocation>
        <location evidence="2">Membrane</location>
    </subcellularLocation>
</comment>
<evidence type="ECO:0000256" key="5">
    <source>
        <dbReference type="ARBA" id="ARBA00022617"/>
    </source>
</evidence>
<evidence type="ECO:0000256" key="10">
    <source>
        <dbReference type="ARBA" id="ARBA00023004"/>
    </source>
</evidence>
<evidence type="ECO:0000256" key="9">
    <source>
        <dbReference type="ARBA" id="ARBA00023002"/>
    </source>
</evidence>
<keyword evidence="6" id="KW-0812">Transmembrane</keyword>
<feature type="signal peptide" evidence="14">
    <location>
        <begin position="1"/>
        <end position="18"/>
    </location>
</feature>
<dbReference type="Gene3D" id="1.10.630.10">
    <property type="entry name" value="Cytochrome P450"/>
    <property type="match status" value="1"/>
</dbReference>
<reference evidence="15 16" key="1">
    <citation type="journal article" date="2024" name="J Genomics">
        <title>Draft genome sequencing and assembly of Favolaschia claudopus CIRM-BRFM 2984 isolated from oak limbs.</title>
        <authorList>
            <person name="Navarro D."/>
            <person name="Drula E."/>
            <person name="Chaduli D."/>
            <person name="Cazenave R."/>
            <person name="Ahrendt S."/>
            <person name="Wang J."/>
            <person name="Lipzen A."/>
            <person name="Daum C."/>
            <person name="Barry K."/>
            <person name="Grigoriev I.V."/>
            <person name="Favel A."/>
            <person name="Rosso M.N."/>
            <person name="Martin F."/>
        </authorList>
    </citation>
    <scope>NUCLEOTIDE SEQUENCE [LARGE SCALE GENOMIC DNA]</scope>
    <source>
        <strain evidence="15 16">CIRM-BRFM 2984</strain>
    </source>
</reference>
<dbReference type="EMBL" id="JAWWNJ010000008">
    <property type="protein sequence ID" value="KAK7050690.1"/>
    <property type="molecule type" value="Genomic_DNA"/>
</dbReference>
<gene>
    <name evidence="15" type="ORF">R3P38DRAFT_2504345</name>
</gene>
<dbReference type="SUPFAM" id="SSF48264">
    <property type="entry name" value="Cytochrome P450"/>
    <property type="match status" value="1"/>
</dbReference>
<dbReference type="AlphaFoldDB" id="A0AAW0DHI5"/>
<evidence type="ECO:0000256" key="14">
    <source>
        <dbReference type="SAM" id="SignalP"/>
    </source>
</evidence>
<evidence type="ECO:0000256" key="12">
    <source>
        <dbReference type="ARBA" id="ARBA00023136"/>
    </source>
</evidence>
<dbReference type="InterPro" id="IPR002401">
    <property type="entry name" value="Cyt_P450_E_grp-I"/>
</dbReference>
<evidence type="ECO:0000256" key="8">
    <source>
        <dbReference type="ARBA" id="ARBA00022989"/>
    </source>
</evidence>
<dbReference type="PANTHER" id="PTHR24305">
    <property type="entry name" value="CYTOCHROME P450"/>
    <property type="match status" value="1"/>
</dbReference>
<dbReference type="Pfam" id="PF00067">
    <property type="entry name" value="p450"/>
    <property type="match status" value="1"/>
</dbReference>